<dbReference type="Proteomes" id="UP001172159">
    <property type="component" value="Unassembled WGS sequence"/>
</dbReference>
<comment type="caution">
    <text evidence="2">The sequence shown here is derived from an EMBL/GenBank/DDBJ whole genome shotgun (WGS) entry which is preliminary data.</text>
</comment>
<keyword evidence="3" id="KW-1185">Reference proteome</keyword>
<evidence type="ECO:0000256" key="1">
    <source>
        <dbReference type="SAM" id="Phobius"/>
    </source>
</evidence>
<protein>
    <submittedName>
        <fullName evidence="2">Uncharacterized protein</fullName>
    </submittedName>
</protein>
<keyword evidence="1" id="KW-1133">Transmembrane helix</keyword>
<feature type="transmembrane region" description="Helical" evidence="1">
    <location>
        <begin position="60"/>
        <end position="79"/>
    </location>
</feature>
<dbReference type="EMBL" id="JAUKTV010000001">
    <property type="protein sequence ID" value="KAK0747667.1"/>
    <property type="molecule type" value="Genomic_DNA"/>
</dbReference>
<evidence type="ECO:0000313" key="2">
    <source>
        <dbReference type="EMBL" id="KAK0747667.1"/>
    </source>
</evidence>
<name>A0AA40EYJ4_9PEZI</name>
<proteinExistence type="predicted"/>
<evidence type="ECO:0000313" key="3">
    <source>
        <dbReference type="Proteomes" id="UP001172159"/>
    </source>
</evidence>
<feature type="transmembrane region" description="Helical" evidence="1">
    <location>
        <begin position="27"/>
        <end position="48"/>
    </location>
</feature>
<dbReference type="AlphaFoldDB" id="A0AA40EYJ4"/>
<keyword evidence="1" id="KW-0472">Membrane</keyword>
<gene>
    <name evidence="2" type="ORF">B0T21DRAFT_354842</name>
</gene>
<sequence>MRKVAKNSSLTLPHIHRESCAKSRYEVVLVIFAYTTLGLLVILPRITLGRSLGLFNTRNYITSSLALLSFTSSLYYTVLKLSNHSLKPLTHQELFLLDSIISTSKHQHQRHTPKDLQK</sequence>
<reference evidence="2" key="1">
    <citation type="submission" date="2023-06" db="EMBL/GenBank/DDBJ databases">
        <title>Genome-scale phylogeny and comparative genomics of the fungal order Sordariales.</title>
        <authorList>
            <consortium name="Lawrence Berkeley National Laboratory"/>
            <person name="Hensen N."/>
            <person name="Bonometti L."/>
            <person name="Westerberg I."/>
            <person name="Brannstrom I.O."/>
            <person name="Guillou S."/>
            <person name="Cros-Aarteil S."/>
            <person name="Calhoun S."/>
            <person name="Haridas S."/>
            <person name="Kuo A."/>
            <person name="Mondo S."/>
            <person name="Pangilinan J."/>
            <person name="Riley R."/>
            <person name="Labutti K."/>
            <person name="Andreopoulos B."/>
            <person name="Lipzen A."/>
            <person name="Chen C."/>
            <person name="Yanf M."/>
            <person name="Daum C."/>
            <person name="Ng V."/>
            <person name="Clum A."/>
            <person name="Steindorff A."/>
            <person name="Ohm R."/>
            <person name="Martin F."/>
            <person name="Silar P."/>
            <person name="Natvig D."/>
            <person name="Lalanne C."/>
            <person name="Gautier V."/>
            <person name="Ament-Velasquez S.L."/>
            <person name="Kruys A."/>
            <person name="Hutchinson M.I."/>
            <person name="Powell A.J."/>
            <person name="Barry K."/>
            <person name="Miller A.N."/>
            <person name="Grigoriev I.V."/>
            <person name="Debuchy R."/>
            <person name="Gladieux P."/>
            <person name="Thoren M.H."/>
            <person name="Johannesson H."/>
        </authorList>
    </citation>
    <scope>NUCLEOTIDE SEQUENCE</scope>
    <source>
        <strain evidence="2">CBS 540.89</strain>
    </source>
</reference>
<keyword evidence="1" id="KW-0812">Transmembrane</keyword>
<accession>A0AA40EYJ4</accession>
<organism evidence="2 3">
    <name type="scientific">Apiosordaria backusii</name>
    <dbReference type="NCBI Taxonomy" id="314023"/>
    <lineage>
        <taxon>Eukaryota</taxon>
        <taxon>Fungi</taxon>
        <taxon>Dikarya</taxon>
        <taxon>Ascomycota</taxon>
        <taxon>Pezizomycotina</taxon>
        <taxon>Sordariomycetes</taxon>
        <taxon>Sordariomycetidae</taxon>
        <taxon>Sordariales</taxon>
        <taxon>Lasiosphaeriaceae</taxon>
        <taxon>Apiosordaria</taxon>
    </lineage>
</organism>